<accession>A0A1W1HCA0</accession>
<dbReference type="PANTHER" id="PTHR33505:SF4">
    <property type="entry name" value="PROTEIN PREY, MITOCHONDRIAL"/>
    <property type="match status" value="1"/>
</dbReference>
<name>A0A1W1HCA0_9BACT</name>
<dbReference type="InterPro" id="IPR005651">
    <property type="entry name" value="Trm112-like"/>
</dbReference>
<gene>
    <name evidence="2" type="primary">ycaR</name>
    <name evidence="2" type="ORF">MTBBW1_2130012</name>
</gene>
<organism evidence="2 3">
    <name type="scientific">Desulfamplus magnetovallimortis</name>
    <dbReference type="NCBI Taxonomy" id="1246637"/>
    <lineage>
        <taxon>Bacteria</taxon>
        <taxon>Pseudomonadati</taxon>
        <taxon>Thermodesulfobacteriota</taxon>
        <taxon>Desulfobacteria</taxon>
        <taxon>Desulfobacterales</taxon>
        <taxon>Desulfobacteraceae</taxon>
        <taxon>Desulfamplus</taxon>
    </lineage>
</organism>
<dbReference type="SUPFAM" id="SSF158997">
    <property type="entry name" value="Trm112p-like"/>
    <property type="match status" value="1"/>
</dbReference>
<dbReference type="STRING" id="1246637.MTBBW1_2130012"/>
<evidence type="ECO:0000313" key="3">
    <source>
        <dbReference type="Proteomes" id="UP000191931"/>
    </source>
</evidence>
<evidence type="ECO:0000256" key="1">
    <source>
        <dbReference type="HAMAP-Rule" id="MF_01187"/>
    </source>
</evidence>
<evidence type="ECO:0000313" key="2">
    <source>
        <dbReference type="EMBL" id="SLM30117.1"/>
    </source>
</evidence>
<dbReference type="EMBL" id="FWEV01000128">
    <property type="protein sequence ID" value="SLM30117.1"/>
    <property type="molecule type" value="Genomic_DNA"/>
</dbReference>
<keyword evidence="3" id="KW-1185">Reference proteome</keyword>
<dbReference type="GO" id="GO:0005829">
    <property type="term" value="C:cytosol"/>
    <property type="evidence" value="ECO:0007669"/>
    <property type="project" value="TreeGrafter"/>
</dbReference>
<sequence length="57" mass="6487">MSVSQELLDILACPKCKGDIYLNEKKDGLICDSCQLEYEIRDDIPIMLIEEAKPLTK</sequence>
<comment type="similarity">
    <text evidence="1">Belongs to the UPF0434 family.</text>
</comment>
<proteinExistence type="inferred from homology"/>
<dbReference type="Proteomes" id="UP000191931">
    <property type="component" value="Unassembled WGS sequence"/>
</dbReference>
<dbReference type="AlphaFoldDB" id="A0A1W1HCA0"/>
<reference evidence="2 3" key="1">
    <citation type="submission" date="2017-03" db="EMBL/GenBank/DDBJ databases">
        <authorList>
            <person name="Afonso C.L."/>
            <person name="Miller P.J."/>
            <person name="Scott M.A."/>
            <person name="Spackman E."/>
            <person name="Goraichik I."/>
            <person name="Dimitrov K.M."/>
            <person name="Suarez D.L."/>
            <person name="Swayne D.E."/>
        </authorList>
    </citation>
    <scope>NUCLEOTIDE SEQUENCE [LARGE SCALE GENOMIC DNA]</scope>
    <source>
        <strain evidence="2">PRJEB14757</strain>
    </source>
</reference>
<dbReference type="RefSeq" id="WP_080807614.1">
    <property type="nucleotide sequence ID" value="NZ_LT828558.1"/>
</dbReference>
<dbReference type="Gene3D" id="2.20.25.10">
    <property type="match status" value="1"/>
</dbReference>
<dbReference type="Pfam" id="PF03966">
    <property type="entry name" value="Trm112p"/>
    <property type="match status" value="1"/>
</dbReference>
<protein>
    <recommendedName>
        <fullName evidence="1">UPF0434 protein MTBBW1_2130012</fullName>
    </recommendedName>
</protein>
<dbReference type="OrthoDB" id="9812205at2"/>
<dbReference type="PANTHER" id="PTHR33505">
    <property type="entry name" value="ZGC:162634"/>
    <property type="match status" value="1"/>
</dbReference>
<dbReference type="HAMAP" id="MF_01187">
    <property type="entry name" value="UPF0434"/>
    <property type="match status" value="1"/>
</dbReference>